<dbReference type="Gene3D" id="3.40.50.300">
    <property type="entry name" value="P-loop containing nucleotide triphosphate hydrolases"/>
    <property type="match status" value="1"/>
</dbReference>
<evidence type="ECO:0008006" key="4">
    <source>
        <dbReference type="Google" id="ProtNLM"/>
    </source>
</evidence>
<keyword evidence="1" id="KW-0472">Membrane</keyword>
<accession>A0ABR0FIE5</accession>
<keyword evidence="3" id="KW-1185">Reference proteome</keyword>
<sequence>MVPLSSPIWYILENYIYALPPPPPRIRTKPLEVICVGLPRSGTESLQHALLTLGYDHTYHGWDIIYEEPNYAQEWVKLCRKKWFGPPSGRTTFTPLDFDPLIGHSTALTDAAASVFAAELIQAYPSAKVILNHRPDEDAWHNSISTTIARGESLWHLWLMSWTSGPCFWSWHVYLRFMWPGLFRCLDGNVERGVKGNGRWVAREHYAMVRGLVPKERLLEWSVEDGWGRLCEFLEKEVPKEEFPHVNAAKGWVGHERRLARRYILGALRNVGVGVGVVVGLWYLCKEILGLRVMMAV</sequence>
<organism evidence="2 3">
    <name type="scientific">Podospora bellae-mahoneyi</name>
    <dbReference type="NCBI Taxonomy" id="2093777"/>
    <lineage>
        <taxon>Eukaryota</taxon>
        <taxon>Fungi</taxon>
        <taxon>Dikarya</taxon>
        <taxon>Ascomycota</taxon>
        <taxon>Pezizomycotina</taxon>
        <taxon>Sordariomycetes</taxon>
        <taxon>Sordariomycetidae</taxon>
        <taxon>Sordariales</taxon>
        <taxon>Podosporaceae</taxon>
        <taxon>Podospora</taxon>
    </lineage>
</organism>
<proteinExistence type="predicted"/>
<dbReference type="SUPFAM" id="SSF52540">
    <property type="entry name" value="P-loop containing nucleoside triphosphate hydrolases"/>
    <property type="match status" value="1"/>
</dbReference>
<dbReference type="GeneID" id="87898560"/>
<comment type="caution">
    <text evidence="2">The sequence shown here is derived from an EMBL/GenBank/DDBJ whole genome shotgun (WGS) entry which is preliminary data.</text>
</comment>
<dbReference type="InterPro" id="IPR027417">
    <property type="entry name" value="P-loop_NTPase"/>
</dbReference>
<keyword evidence="1" id="KW-0812">Transmembrane</keyword>
<protein>
    <recommendedName>
        <fullName evidence="4">NAD dependent epimerase/dehydratase</fullName>
    </recommendedName>
</protein>
<dbReference type="EMBL" id="JAFFGZ010000006">
    <property type="protein sequence ID" value="KAK4643461.1"/>
    <property type="molecule type" value="Genomic_DNA"/>
</dbReference>
<reference evidence="2 3" key="1">
    <citation type="journal article" date="2023" name="bioRxiv">
        <title>High-quality genome assemblies of four members of thePodospora anserinaspecies complex.</title>
        <authorList>
            <person name="Ament-Velasquez S.L."/>
            <person name="Vogan A.A."/>
            <person name="Wallerman O."/>
            <person name="Hartmann F."/>
            <person name="Gautier V."/>
            <person name="Silar P."/>
            <person name="Giraud T."/>
            <person name="Johannesson H."/>
        </authorList>
    </citation>
    <scope>NUCLEOTIDE SEQUENCE [LARGE SCALE GENOMIC DNA]</scope>
    <source>
        <strain evidence="2 3">CBS 112042</strain>
    </source>
</reference>
<evidence type="ECO:0000256" key="1">
    <source>
        <dbReference type="SAM" id="Phobius"/>
    </source>
</evidence>
<name>A0ABR0FIE5_9PEZI</name>
<dbReference type="RefSeq" id="XP_062732437.1">
    <property type="nucleotide sequence ID" value="XM_062879078.1"/>
</dbReference>
<evidence type="ECO:0000313" key="3">
    <source>
        <dbReference type="Proteomes" id="UP001322138"/>
    </source>
</evidence>
<dbReference type="PANTHER" id="PTHR36978:SF8">
    <property type="entry name" value="NAD DEPENDENT EPIMERASE_DEHYDRATASE"/>
    <property type="match status" value="1"/>
</dbReference>
<evidence type="ECO:0000313" key="2">
    <source>
        <dbReference type="EMBL" id="KAK4643461.1"/>
    </source>
</evidence>
<dbReference type="Pfam" id="PF17784">
    <property type="entry name" value="Sulfotransfer_4"/>
    <property type="match status" value="1"/>
</dbReference>
<keyword evidence="1" id="KW-1133">Transmembrane helix</keyword>
<gene>
    <name evidence="2" type="ORF">QC761_407970</name>
</gene>
<dbReference type="InterPro" id="IPR040632">
    <property type="entry name" value="Sulfotransfer_4"/>
</dbReference>
<feature type="transmembrane region" description="Helical" evidence="1">
    <location>
        <begin position="263"/>
        <end position="285"/>
    </location>
</feature>
<dbReference type="Proteomes" id="UP001322138">
    <property type="component" value="Unassembled WGS sequence"/>
</dbReference>
<dbReference type="PANTHER" id="PTHR36978">
    <property type="entry name" value="P-LOOP CONTAINING NUCLEOTIDE TRIPHOSPHATE HYDROLASE"/>
    <property type="match status" value="1"/>
</dbReference>